<gene>
    <name evidence="6" type="ORF">SAMN05444401_2468</name>
</gene>
<evidence type="ECO:0000313" key="7">
    <source>
        <dbReference type="Proteomes" id="UP000184080"/>
    </source>
</evidence>
<evidence type="ECO:0000256" key="1">
    <source>
        <dbReference type="ARBA" id="ARBA00005417"/>
    </source>
</evidence>
<dbReference type="GO" id="GO:0005524">
    <property type="term" value="F:ATP binding"/>
    <property type="evidence" value="ECO:0007669"/>
    <property type="project" value="UniProtKB-KW"/>
</dbReference>
<evidence type="ECO:0000256" key="2">
    <source>
        <dbReference type="ARBA" id="ARBA00022448"/>
    </source>
</evidence>
<dbReference type="OrthoDB" id="9804819at2"/>
<keyword evidence="3" id="KW-0547">Nucleotide-binding</keyword>
<comment type="similarity">
    <text evidence="1">Belongs to the ABC transporter superfamily.</text>
</comment>
<dbReference type="PANTHER" id="PTHR42711">
    <property type="entry name" value="ABC TRANSPORTER ATP-BINDING PROTEIN"/>
    <property type="match status" value="1"/>
</dbReference>
<dbReference type="InterPro" id="IPR003593">
    <property type="entry name" value="AAA+_ATPase"/>
</dbReference>
<dbReference type="CDD" id="cd03230">
    <property type="entry name" value="ABC_DR_subfamily_A"/>
    <property type="match status" value="1"/>
</dbReference>
<dbReference type="STRING" id="1121298.SAMN05444401_2468"/>
<dbReference type="PROSITE" id="PS50893">
    <property type="entry name" value="ABC_TRANSPORTER_2"/>
    <property type="match status" value="1"/>
</dbReference>
<dbReference type="SUPFAM" id="SSF52540">
    <property type="entry name" value="P-loop containing nucleoside triphosphate hydrolases"/>
    <property type="match status" value="1"/>
</dbReference>
<dbReference type="Pfam" id="PF00005">
    <property type="entry name" value="ABC_tran"/>
    <property type="match status" value="1"/>
</dbReference>
<sequence>MHIIKVDNLVKTYNTRRAVKGISFQVEEGEIFGIIGPNGAGKTTTIECIEGLKKSDTGSFIEVMGLNPEKHRKELYKHIGVQLQETSYPQFSKVKDIARTLEAFYDNALSYKELLKDFQLDDKANSYISNLSGGQRQRLSIALALINNPKIVFLDELTTGLDPQARRDMWEWVLKLKEQGRTVVLTTHYMEEAQYLCDRIAIIKDGEIVKLDSADNIVSSCNLTDKVVLKLQQSEEIENIKKYDYLEVEKDKNDNVIIKGDGEIALKVLEILSKEDIKYSDLKVIKPSLEDAYLNITNSREEVG</sequence>
<keyword evidence="2" id="KW-0813">Transport</keyword>
<organism evidence="6 7">
    <name type="scientific">Clostridium amylolyticum</name>
    <dbReference type="NCBI Taxonomy" id="1121298"/>
    <lineage>
        <taxon>Bacteria</taxon>
        <taxon>Bacillati</taxon>
        <taxon>Bacillota</taxon>
        <taxon>Clostridia</taxon>
        <taxon>Eubacteriales</taxon>
        <taxon>Clostridiaceae</taxon>
        <taxon>Clostridium</taxon>
    </lineage>
</organism>
<reference evidence="6 7" key="1">
    <citation type="submission" date="2016-11" db="EMBL/GenBank/DDBJ databases">
        <authorList>
            <person name="Jaros S."/>
            <person name="Januszkiewicz K."/>
            <person name="Wedrychowicz H."/>
        </authorList>
    </citation>
    <scope>NUCLEOTIDE SEQUENCE [LARGE SCALE GENOMIC DNA]</scope>
    <source>
        <strain evidence="6 7">DSM 21864</strain>
    </source>
</reference>
<name>A0A1M6HCF0_9CLOT</name>
<dbReference type="GO" id="GO:0016887">
    <property type="term" value="F:ATP hydrolysis activity"/>
    <property type="evidence" value="ECO:0007669"/>
    <property type="project" value="InterPro"/>
</dbReference>
<dbReference type="Proteomes" id="UP000184080">
    <property type="component" value="Unassembled WGS sequence"/>
</dbReference>
<dbReference type="InterPro" id="IPR050763">
    <property type="entry name" value="ABC_transporter_ATP-binding"/>
</dbReference>
<dbReference type="EMBL" id="FQZO01000003">
    <property type="protein sequence ID" value="SHJ19834.1"/>
    <property type="molecule type" value="Genomic_DNA"/>
</dbReference>
<feature type="domain" description="ABC transporter" evidence="5">
    <location>
        <begin position="4"/>
        <end position="230"/>
    </location>
</feature>
<protein>
    <submittedName>
        <fullName evidence="6">ABC-2 type transport system ATP-binding protein</fullName>
    </submittedName>
</protein>
<evidence type="ECO:0000256" key="3">
    <source>
        <dbReference type="ARBA" id="ARBA00022741"/>
    </source>
</evidence>
<accession>A0A1M6HCF0</accession>
<dbReference type="InterPro" id="IPR017871">
    <property type="entry name" value="ABC_transporter-like_CS"/>
</dbReference>
<keyword evidence="7" id="KW-1185">Reference proteome</keyword>
<dbReference type="InterPro" id="IPR003439">
    <property type="entry name" value="ABC_transporter-like_ATP-bd"/>
</dbReference>
<proteinExistence type="inferred from homology"/>
<evidence type="ECO:0000313" key="6">
    <source>
        <dbReference type="EMBL" id="SHJ19834.1"/>
    </source>
</evidence>
<dbReference type="PROSITE" id="PS00211">
    <property type="entry name" value="ABC_TRANSPORTER_1"/>
    <property type="match status" value="1"/>
</dbReference>
<dbReference type="AlphaFoldDB" id="A0A1M6HCF0"/>
<evidence type="ECO:0000256" key="4">
    <source>
        <dbReference type="ARBA" id="ARBA00022840"/>
    </source>
</evidence>
<dbReference type="InterPro" id="IPR027417">
    <property type="entry name" value="P-loop_NTPase"/>
</dbReference>
<keyword evidence="4 6" id="KW-0067">ATP-binding</keyword>
<evidence type="ECO:0000259" key="5">
    <source>
        <dbReference type="PROSITE" id="PS50893"/>
    </source>
</evidence>
<dbReference type="RefSeq" id="WP_073006912.1">
    <property type="nucleotide sequence ID" value="NZ_FQZO01000003.1"/>
</dbReference>
<dbReference type="Gene3D" id="3.40.50.300">
    <property type="entry name" value="P-loop containing nucleotide triphosphate hydrolases"/>
    <property type="match status" value="1"/>
</dbReference>
<dbReference type="SMART" id="SM00382">
    <property type="entry name" value="AAA"/>
    <property type="match status" value="1"/>
</dbReference>
<dbReference type="PANTHER" id="PTHR42711:SF5">
    <property type="entry name" value="ABC TRANSPORTER ATP-BINDING PROTEIN NATA"/>
    <property type="match status" value="1"/>
</dbReference>